<comment type="catalytic activity">
    <reaction evidence="2">
        <text>N-terminal N-formyl-L-methionyl-[peptide] + H2O = N-terminal L-methionyl-[peptide] + formate</text>
        <dbReference type="Rhea" id="RHEA:24420"/>
        <dbReference type="Rhea" id="RHEA-COMP:10639"/>
        <dbReference type="Rhea" id="RHEA-COMP:10640"/>
        <dbReference type="ChEBI" id="CHEBI:15377"/>
        <dbReference type="ChEBI" id="CHEBI:15740"/>
        <dbReference type="ChEBI" id="CHEBI:49298"/>
        <dbReference type="ChEBI" id="CHEBI:64731"/>
        <dbReference type="EC" id="3.5.1.88"/>
    </reaction>
</comment>
<dbReference type="InterPro" id="IPR036821">
    <property type="entry name" value="Peptide_deformylase_sf"/>
</dbReference>
<dbReference type="Proteomes" id="UP000030652">
    <property type="component" value="Unassembled WGS sequence"/>
</dbReference>
<dbReference type="Pfam" id="PF01327">
    <property type="entry name" value="Pep_deformylase"/>
    <property type="match status" value="1"/>
</dbReference>
<keyword evidence="2" id="KW-0408">Iron</keyword>
<comment type="caution">
    <text evidence="3">The sequence shown here is derived from an EMBL/GenBank/DDBJ whole genome shotgun (WGS) entry which is preliminary data.</text>
</comment>
<dbReference type="InterPro" id="IPR023635">
    <property type="entry name" value="Peptide_deformylase"/>
</dbReference>
<organism evidence="3 4">
    <name type="scientific">Candidatus Scalindua brodae</name>
    <dbReference type="NCBI Taxonomy" id="237368"/>
    <lineage>
        <taxon>Bacteria</taxon>
        <taxon>Pseudomonadati</taxon>
        <taxon>Planctomycetota</taxon>
        <taxon>Candidatus Brocadiia</taxon>
        <taxon>Candidatus Brocadiales</taxon>
        <taxon>Candidatus Scalinduaceae</taxon>
        <taxon>Candidatus Scalindua</taxon>
    </lineage>
</organism>
<dbReference type="Gene3D" id="3.90.45.10">
    <property type="entry name" value="Peptide deformylase"/>
    <property type="match status" value="1"/>
</dbReference>
<name>A0A0B0EMD2_9BACT</name>
<dbReference type="PANTHER" id="PTHR10458:SF22">
    <property type="entry name" value="PEPTIDE DEFORMYLASE"/>
    <property type="match status" value="1"/>
</dbReference>
<evidence type="ECO:0000313" key="3">
    <source>
        <dbReference type="EMBL" id="KHE91825.1"/>
    </source>
</evidence>
<comment type="similarity">
    <text evidence="1 2">Belongs to the polypeptide deformylase family.</text>
</comment>
<comment type="function">
    <text evidence="2">Removes the formyl group from the N-terminal Met of newly synthesized proteins. Requires at least a dipeptide for an efficient rate of reaction. N-terminal L-methionine is a prerequisite for activity but the enzyme has broad specificity at other positions.</text>
</comment>
<dbReference type="SUPFAM" id="SSF56420">
    <property type="entry name" value="Peptide deformylase"/>
    <property type="match status" value="1"/>
</dbReference>
<evidence type="ECO:0000313" key="4">
    <source>
        <dbReference type="Proteomes" id="UP000030652"/>
    </source>
</evidence>
<evidence type="ECO:0000256" key="1">
    <source>
        <dbReference type="ARBA" id="ARBA00010759"/>
    </source>
</evidence>
<feature type="binding site" evidence="2">
    <location>
        <position position="88"/>
    </location>
    <ligand>
        <name>Fe cation</name>
        <dbReference type="ChEBI" id="CHEBI:24875"/>
    </ligand>
</feature>
<keyword evidence="2" id="KW-0479">Metal-binding</keyword>
<dbReference type="GO" id="GO:0046872">
    <property type="term" value="F:metal ion binding"/>
    <property type="evidence" value="ECO:0007669"/>
    <property type="project" value="UniProtKB-KW"/>
</dbReference>
<feature type="active site" evidence="2">
    <location>
        <position position="131"/>
    </location>
</feature>
<dbReference type="PATRIC" id="fig|237368.3.peg.2624"/>
<dbReference type="eggNOG" id="COG0242">
    <property type="taxonomic scope" value="Bacteria"/>
</dbReference>
<evidence type="ECO:0000256" key="2">
    <source>
        <dbReference type="HAMAP-Rule" id="MF_00163"/>
    </source>
</evidence>
<dbReference type="PIRSF" id="PIRSF004749">
    <property type="entry name" value="Pep_def"/>
    <property type="match status" value="1"/>
</dbReference>
<dbReference type="EMBL" id="JRYO01000173">
    <property type="protein sequence ID" value="KHE91825.1"/>
    <property type="molecule type" value="Genomic_DNA"/>
</dbReference>
<protein>
    <recommendedName>
        <fullName evidence="2">Peptide deformylase</fullName>
        <shortName evidence="2">PDF</shortName>
        <ecNumber evidence="2">3.5.1.88</ecNumber>
    </recommendedName>
    <alternativeName>
        <fullName evidence="2">Polypeptide deformylase</fullName>
    </alternativeName>
</protein>
<feature type="binding site" evidence="2">
    <location>
        <position position="130"/>
    </location>
    <ligand>
        <name>Fe cation</name>
        <dbReference type="ChEBI" id="CHEBI:24875"/>
    </ligand>
</feature>
<comment type="cofactor">
    <cofactor evidence="2">
        <name>Fe(2+)</name>
        <dbReference type="ChEBI" id="CHEBI:29033"/>
    </cofactor>
    <text evidence="2">Binds 1 Fe(2+) ion.</text>
</comment>
<keyword evidence="2" id="KW-0378">Hydrolase</keyword>
<dbReference type="EC" id="3.5.1.88" evidence="2"/>
<accession>A0A0B0EMD2</accession>
<dbReference type="GO" id="GO:0006412">
    <property type="term" value="P:translation"/>
    <property type="evidence" value="ECO:0007669"/>
    <property type="project" value="UniProtKB-UniRule"/>
</dbReference>
<dbReference type="NCBIfam" id="TIGR00079">
    <property type="entry name" value="pept_deformyl"/>
    <property type="match status" value="1"/>
</dbReference>
<dbReference type="HAMAP" id="MF_00163">
    <property type="entry name" value="Pep_deformylase"/>
    <property type="match status" value="1"/>
</dbReference>
<dbReference type="GO" id="GO:0042586">
    <property type="term" value="F:peptide deformylase activity"/>
    <property type="evidence" value="ECO:0007669"/>
    <property type="project" value="UniProtKB-UniRule"/>
</dbReference>
<dbReference type="NCBIfam" id="NF001159">
    <property type="entry name" value="PRK00150.1-3"/>
    <property type="match status" value="1"/>
</dbReference>
<proteinExistence type="inferred from homology"/>
<gene>
    <name evidence="2" type="primary">def</name>
    <name evidence="3" type="ORF">SCABRO_02431</name>
</gene>
<dbReference type="CDD" id="cd00487">
    <property type="entry name" value="Pep_deformylase"/>
    <property type="match status" value="1"/>
</dbReference>
<sequence>MEVAIYPNPVLKKKAKPIEEINNEICQIAEEMLETMYNACGIGLAAPQAGLSIRLVVLDVTGEKNGERVFINPYISEEKGETLEEEGCLSFPDVMGKIIRSQYVKVIAYNLKGEKLEIEAEGLLGRAWQHEIDHLNGCLFIEKMTPASTIANQSKLKELELSYQNNKAGVS</sequence>
<dbReference type="AlphaFoldDB" id="A0A0B0EMD2"/>
<dbReference type="PANTHER" id="PTHR10458">
    <property type="entry name" value="PEPTIDE DEFORMYLASE"/>
    <property type="match status" value="1"/>
</dbReference>
<reference evidence="3 4" key="1">
    <citation type="submission" date="2014-10" db="EMBL/GenBank/DDBJ databases">
        <title>Draft genome of anammox bacterium scalindua brodae, obtained using differential coverage binning of sequence data from two enrichment reactors.</title>
        <authorList>
            <person name="Speth D.R."/>
            <person name="Russ L."/>
            <person name="Kartal B."/>
            <person name="Op den Camp H.J."/>
            <person name="Dutilh B.E."/>
            <person name="Jetten M.S."/>
        </authorList>
    </citation>
    <scope>NUCLEOTIDE SEQUENCE [LARGE SCALE GENOMIC DNA]</scope>
    <source>
        <strain evidence="3">RU1</strain>
    </source>
</reference>
<dbReference type="PRINTS" id="PR01576">
    <property type="entry name" value="PDEFORMYLASE"/>
</dbReference>
<keyword evidence="2" id="KW-0648">Protein biosynthesis</keyword>
<feature type="binding site" evidence="2">
    <location>
        <position position="134"/>
    </location>
    <ligand>
        <name>Fe cation</name>
        <dbReference type="ChEBI" id="CHEBI:24875"/>
    </ligand>
</feature>